<evidence type="ECO:0000259" key="4">
    <source>
        <dbReference type="PROSITE" id="PS50002"/>
    </source>
</evidence>
<evidence type="ECO:0000259" key="5">
    <source>
        <dbReference type="PROSITE" id="PS51021"/>
    </source>
</evidence>
<evidence type="ECO:0000256" key="3">
    <source>
        <dbReference type="SAM" id="MobiDB-lite"/>
    </source>
</evidence>
<proteinExistence type="predicted"/>
<dbReference type="SMART" id="SM00326">
    <property type="entry name" value="SH3"/>
    <property type="match status" value="1"/>
</dbReference>
<evidence type="ECO:0000256" key="1">
    <source>
        <dbReference type="ARBA" id="ARBA00022443"/>
    </source>
</evidence>
<comment type="caution">
    <text evidence="6">The sequence shown here is derived from an EMBL/GenBank/DDBJ whole genome shotgun (WGS) entry which is preliminary data.</text>
</comment>
<dbReference type="GO" id="GO:0051666">
    <property type="term" value="P:actin cortical patch localization"/>
    <property type="evidence" value="ECO:0007669"/>
    <property type="project" value="InterPro"/>
</dbReference>
<dbReference type="PRINTS" id="PR00452">
    <property type="entry name" value="SH3DOMAIN"/>
</dbReference>
<gene>
    <name evidence="6" type="ORF">BDA99DRAFT_253801</name>
</gene>
<feature type="region of interest" description="Disordered" evidence="3">
    <location>
        <begin position="244"/>
        <end position="298"/>
    </location>
</feature>
<dbReference type="GO" id="GO:0006897">
    <property type="term" value="P:endocytosis"/>
    <property type="evidence" value="ECO:0007669"/>
    <property type="project" value="InterPro"/>
</dbReference>
<dbReference type="GO" id="GO:0043332">
    <property type="term" value="C:mating projection tip"/>
    <property type="evidence" value="ECO:0007669"/>
    <property type="project" value="TreeGrafter"/>
</dbReference>
<dbReference type="Gene3D" id="1.20.1270.60">
    <property type="entry name" value="Arfaptin homology (AH) domain/BAR domain"/>
    <property type="match status" value="1"/>
</dbReference>
<evidence type="ECO:0008006" key="8">
    <source>
        <dbReference type="Google" id="ProtNLM"/>
    </source>
</evidence>
<feature type="compositionally biased region" description="Low complexity" evidence="3">
    <location>
        <begin position="274"/>
        <end position="287"/>
    </location>
</feature>
<dbReference type="PROSITE" id="PS51021">
    <property type="entry name" value="BAR"/>
    <property type="match status" value="1"/>
</dbReference>
<dbReference type="InterPro" id="IPR027267">
    <property type="entry name" value="AH/BAR_dom_sf"/>
</dbReference>
<dbReference type="GO" id="GO:0008289">
    <property type="term" value="F:lipid binding"/>
    <property type="evidence" value="ECO:0007669"/>
    <property type="project" value="TreeGrafter"/>
</dbReference>
<feature type="compositionally biased region" description="Low complexity" evidence="3">
    <location>
        <begin position="244"/>
        <end position="255"/>
    </location>
</feature>
<dbReference type="InterPro" id="IPR036028">
    <property type="entry name" value="SH3-like_dom_sf"/>
</dbReference>
<dbReference type="SUPFAM" id="SSF50044">
    <property type="entry name" value="SH3-domain"/>
    <property type="match status" value="1"/>
</dbReference>
<sequence>MLEHQMEGAVTIEEMYNPMMGVQQSEDGVVKRRPSEVSSEAVQAAQDYATAMTYCRDEILQELDQLDLLVVQPSENMHSIIKAIQKTITKRQHKLIDYDRHRTSLAKLKNIADRSPSEDKQVYKIETQLETATQDYEYLNDMLKQDLMRFFRLSSSFIAPVQENFYNIQCRVIGGMYGRIYEVVDNHRDYLVTLEMDLEQGYQWRASQRDVKSEIEKIDILRKGGTSLDGSLVRPGGATLQERAAAKQFQQQQEQYMPESNDPGVVSPPPNYGQSFQQTQPLQQQKRAPPPPPPKPQTLKKEYVVALYDLDAQQDGDLTIRAGDRIEIIEKTDDTMDWWKGKIGQREGMFPANYVEPS</sequence>
<name>A0AAD5K025_9FUNG</name>
<dbReference type="GO" id="GO:1990528">
    <property type="term" value="C:Rvs161p-Rvs167p complex"/>
    <property type="evidence" value="ECO:0007669"/>
    <property type="project" value="TreeGrafter"/>
</dbReference>
<keyword evidence="7" id="KW-1185">Reference proteome</keyword>
<dbReference type="GO" id="GO:0097320">
    <property type="term" value="P:plasma membrane tubulation"/>
    <property type="evidence" value="ECO:0007669"/>
    <property type="project" value="TreeGrafter"/>
</dbReference>
<protein>
    <recommendedName>
        <fullName evidence="8">SH3 domain-containing protein</fullName>
    </recommendedName>
</protein>
<dbReference type="Pfam" id="PF00018">
    <property type="entry name" value="SH3_1"/>
    <property type="match status" value="1"/>
</dbReference>
<dbReference type="InterPro" id="IPR046982">
    <property type="entry name" value="BIN3/RVS161-like"/>
</dbReference>
<evidence type="ECO:0000256" key="2">
    <source>
        <dbReference type="PROSITE-ProRule" id="PRU00192"/>
    </source>
</evidence>
<organism evidence="6 7">
    <name type="scientific">Phascolomyces articulosus</name>
    <dbReference type="NCBI Taxonomy" id="60185"/>
    <lineage>
        <taxon>Eukaryota</taxon>
        <taxon>Fungi</taxon>
        <taxon>Fungi incertae sedis</taxon>
        <taxon>Mucoromycota</taxon>
        <taxon>Mucoromycotina</taxon>
        <taxon>Mucoromycetes</taxon>
        <taxon>Mucorales</taxon>
        <taxon>Lichtheimiaceae</taxon>
        <taxon>Phascolomyces</taxon>
    </lineage>
</organism>
<dbReference type="InterPro" id="IPR001452">
    <property type="entry name" value="SH3_domain"/>
</dbReference>
<accession>A0AAD5K025</accession>
<dbReference type="SUPFAM" id="SSF103657">
    <property type="entry name" value="BAR/IMD domain-like"/>
    <property type="match status" value="1"/>
</dbReference>
<dbReference type="PANTHER" id="PTHR47174">
    <property type="entry name" value="BRIDGING INTEGRATOR 3"/>
    <property type="match status" value="1"/>
</dbReference>
<keyword evidence="1 2" id="KW-0728">SH3 domain</keyword>
<feature type="domain" description="BAR" evidence="5">
    <location>
        <begin position="1"/>
        <end position="200"/>
    </location>
</feature>
<dbReference type="PANTHER" id="PTHR47174:SF1">
    <property type="entry name" value="REDUCED VIABILITY UPON STARVATION PROTEIN 167"/>
    <property type="match status" value="1"/>
</dbReference>
<dbReference type="FunFam" id="2.30.30.40:FF:000100">
    <property type="entry name" value="SH3 domain-containing YSC84-like protein 1"/>
    <property type="match status" value="1"/>
</dbReference>
<dbReference type="GO" id="GO:0031097">
    <property type="term" value="C:medial cortex"/>
    <property type="evidence" value="ECO:0007669"/>
    <property type="project" value="TreeGrafter"/>
</dbReference>
<dbReference type="InterPro" id="IPR004148">
    <property type="entry name" value="BAR_dom"/>
</dbReference>
<evidence type="ECO:0000313" key="7">
    <source>
        <dbReference type="Proteomes" id="UP001209540"/>
    </source>
</evidence>
<feature type="domain" description="SH3" evidence="4">
    <location>
        <begin position="299"/>
        <end position="358"/>
    </location>
</feature>
<dbReference type="PROSITE" id="PS50002">
    <property type="entry name" value="SH3"/>
    <property type="match status" value="1"/>
</dbReference>
<evidence type="ECO:0000313" key="6">
    <source>
        <dbReference type="EMBL" id="KAI9247696.1"/>
    </source>
</evidence>
<dbReference type="PRINTS" id="PR00499">
    <property type="entry name" value="P67PHOX"/>
</dbReference>
<dbReference type="Gene3D" id="2.30.30.40">
    <property type="entry name" value="SH3 Domains"/>
    <property type="match status" value="1"/>
</dbReference>
<dbReference type="GO" id="GO:0015629">
    <property type="term" value="C:actin cytoskeleton"/>
    <property type="evidence" value="ECO:0007669"/>
    <property type="project" value="TreeGrafter"/>
</dbReference>
<reference evidence="6" key="1">
    <citation type="journal article" date="2022" name="IScience">
        <title>Evolution of zygomycete secretomes and the origins of terrestrial fungal ecologies.</title>
        <authorList>
            <person name="Chang Y."/>
            <person name="Wang Y."/>
            <person name="Mondo S."/>
            <person name="Ahrendt S."/>
            <person name="Andreopoulos W."/>
            <person name="Barry K."/>
            <person name="Beard J."/>
            <person name="Benny G.L."/>
            <person name="Blankenship S."/>
            <person name="Bonito G."/>
            <person name="Cuomo C."/>
            <person name="Desiro A."/>
            <person name="Gervers K.A."/>
            <person name="Hundley H."/>
            <person name="Kuo A."/>
            <person name="LaButti K."/>
            <person name="Lang B.F."/>
            <person name="Lipzen A."/>
            <person name="O'Donnell K."/>
            <person name="Pangilinan J."/>
            <person name="Reynolds N."/>
            <person name="Sandor L."/>
            <person name="Smith M.E."/>
            <person name="Tsang A."/>
            <person name="Grigoriev I.V."/>
            <person name="Stajich J.E."/>
            <person name="Spatafora J.W."/>
        </authorList>
    </citation>
    <scope>NUCLEOTIDE SEQUENCE</scope>
    <source>
        <strain evidence="6">RSA 2281</strain>
    </source>
</reference>
<dbReference type="EMBL" id="JAIXMP010000041">
    <property type="protein sequence ID" value="KAI9247696.1"/>
    <property type="molecule type" value="Genomic_DNA"/>
</dbReference>
<dbReference type="AlphaFoldDB" id="A0AAD5K025"/>
<reference evidence="6" key="2">
    <citation type="submission" date="2023-02" db="EMBL/GenBank/DDBJ databases">
        <authorList>
            <consortium name="DOE Joint Genome Institute"/>
            <person name="Mondo S.J."/>
            <person name="Chang Y."/>
            <person name="Wang Y."/>
            <person name="Ahrendt S."/>
            <person name="Andreopoulos W."/>
            <person name="Barry K."/>
            <person name="Beard J."/>
            <person name="Benny G.L."/>
            <person name="Blankenship S."/>
            <person name="Bonito G."/>
            <person name="Cuomo C."/>
            <person name="Desiro A."/>
            <person name="Gervers K.A."/>
            <person name="Hundley H."/>
            <person name="Kuo A."/>
            <person name="LaButti K."/>
            <person name="Lang B.F."/>
            <person name="Lipzen A."/>
            <person name="O'Donnell K."/>
            <person name="Pangilinan J."/>
            <person name="Reynolds N."/>
            <person name="Sandor L."/>
            <person name="Smith M.W."/>
            <person name="Tsang A."/>
            <person name="Grigoriev I.V."/>
            <person name="Stajich J.E."/>
            <person name="Spatafora J.W."/>
        </authorList>
    </citation>
    <scope>NUCLEOTIDE SEQUENCE</scope>
    <source>
        <strain evidence="6">RSA 2281</strain>
    </source>
</reference>
<dbReference type="Pfam" id="PF03114">
    <property type="entry name" value="BAR"/>
    <property type="match status" value="1"/>
</dbReference>
<dbReference type="Proteomes" id="UP001209540">
    <property type="component" value="Unassembled WGS sequence"/>
</dbReference>